<gene>
    <name evidence="3" type="ORF">GCM10010991_26830</name>
</gene>
<evidence type="ECO:0000313" key="3">
    <source>
        <dbReference type="EMBL" id="GGO35092.1"/>
    </source>
</evidence>
<feature type="region of interest" description="Disordered" evidence="1">
    <location>
        <begin position="118"/>
        <end position="151"/>
    </location>
</feature>
<keyword evidence="2" id="KW-1133">Transmembrane helix</keyword>
<comment type="caution">
    <text evidence="3">The sequence shown here is derived from an EMBL/GenBank/DDBJ whole genome shotgun (WGS) entry which is preliminary data.</text>
</comment>
<dbReference type="AlphaFoldDB" id="A0A917YLE7"/>
<keyword evidence="2" id="KW-0472">Membrane</keyword>
<name>A0A917YLE7_9RHOB</name>
<evidence type="ECO:0000313" key="4">
    <source>
        <dbReference type="Proteomes" id="UP000598196"/>
    </source>
</evidence>
<accession>A0A917YLE7</accession>
<evidence type="ECO:0000256" key="1">
    <source>
        <dbReference type="SAM" id="MobiDB-lite"/>
    </source>
</evidence>
<feature type="compositionally biased region" description="Acidic residues" evidence="1">
    <location>
        <begin position="128"/>
        <end position="137"/>
    </location>
</feature>
<dbReference type="EMBL" id="BMLP01000005">
    <property type="protein sequence ID" value="GGO35092.1"/>
    <property type="molecule type" value="Genomic_DNA"/>
</dbReference>
<organism evidence="3 4">
    <name type="scientific">Gemmobacter aquaticus</name>
    <dbReference type="NCBI Taxonomy" id="490185"/>
    <lineage>
        <taxon>Bacteria</taxon>
        <taxon>Pseudomonadati</taxon>
        <taxon>Pseudomonadota</taxon>
        <taxon>Alphaproteobacteria</taxon>
        <taxon>Rhodobacterales</taxon>
        <taxon>Paracoccaceae</taxon>
        <taxon>Gemmobacter</taxon>
    </lineage>
</organism>
<proteinExistence type="predicted"/>
<dbReference type="RefSeq" id="WP_146287462.1">
    <property type="nucleotide sequence ID" value="NZ_BMLP01000005.1"/>
</dbReference>
<dbReference type="Proteomes" id="UP000598196">
    <property type="component" value="Unassembled WGS sequence"/>
</dbReference>
<feature type="transmembrane region" description="Helical" evidence="2">
    <location>
        <begin position="70"/>
        <end position="95"/>
    </location>
</feature>
<keyword evidence="2" id="KW-0812">Transmembrane</keyword>
<sequence length="151" mass="16223">MTDIAAGVNPKLTDHLPFFIPGADGSDGLMTFTAFLVVGMVFTVGILYLKLHALPEHMAGHTRKLQMDIVAVLALIALFTHQHIFWIAALLLAMIDLPDFGTPLKSIADSLEKMAGAEKMVGPKSDDPDTPPDDDGTEQTSAAQTEEARHA</sequence>
<protein>
    <submittedName>
        <fullName evidence="3">Uncharacterized protein</fullName>
    </submittedName>
</protein>
<keyword evidence="4" id="KW-1185">Reference proteome</keyword>
<feature type="transmembrane region" description="Helical" evidence="2">
    <location>
        <begin position="29"/>
        <end position="49"/>
    </location>
</feature>
<evidence type="ECO:0000256" key="2">
    <source>
        <dbReference type="SAM" id="Phobius"/>
    </source>
</evidence>
<dbReference type="OrthoDB" id="6228405at2"/>
<reference evidence="3 4" key="1">
    <citation type="journal article" date="2014" name="Int. J. Syst. Evol. Microbiol.">
        <title>Complete genome sequence of Corynebacterium casei LMG S-19264T (=DSM 44701T), isolated from a smear-ripened cheese.</title>
        <authorList>
            <consortium name="US DOE Joint Genome Institute (JGI-PGF)"/>
            <person name="Walter F."/>
            <person name="Albersmeier A."/>
            <person name="Kalinowski J."/>
            <person name="Ruckert C."/>
        </authorList>
    </citation>
    <scope>NUCLEOTIDE SEQUENCE [LARGE SCALE GENOMIC DNA]</scope>
    <source>
        <strain evidence="3 4">CGMCC 1.7029</strain>
    </source>
</reference>